<organism evidence="1 2">
    <name type="scientific">Rhizobium grahamii CCGE 502</name>
    <dbReference type="NCBI Taxonomy" id="990285"/>
    <lineage>
        <taxon>Bacteria</taxon>
        <taxon>Pseudomonadati</taxon>
        <taxon>Pseudomonadota</taxon>
        <taxon>Alphaproteobacteria</taxon>
        <taxon>Hyphomicrobiales</taxon>
        <taxon>Rhizobiaceae</taxon>
        <taxon>Rhizobium/Agrobacterium group</taxon>
        <taxon>Rhizobium</taxon>
    </lineage>
</organism>
<accession>S3HEW9</accession>
<evidence type="ECO:0000313" key="2">
    <source>
        <dbReference type="Proteomes" id="UP000014411"/>
    </source>
</evidence>
<gene>
    <name evidence="1" type="ORF">RGCCGE502_15195</name>
</gene>
<proteinExistence type="predicted"/>
<dbReference type="AlphaFoldDB" id="S3HEW9"/>
<dbReference type="EMBL" id="AEYE02000015">
    <property type="protein sequence ID" value="EPE97402.1"/>
    <property type="molecule type" value="Genomic_DNA"/>
</dbReference>
<sequence>MAVLLAELRHKLSHLLSRGRSEIESKIDDITHLGLLGVPAISGTQFTVTMDGSAIPGATTNATSGRRS</sequence>
<comment type="caution">
    <text evidence="1">The sequence shown here is derived from an EMBL/GenBank/DDBJ whole genome shotgun (WGS) entry which is preliminary data.</text>
</comment>
<dbReference type="HOGENOM" id="CLU_2791076_0_0_5"/>
<dbReference type="Proteomes" id="UP000014411">
    <property type="component" value="Unassembled WGS sequence"/>
</dbReference>
<evidence type="ECO:0000313" key="1">
    <source>
        <dbReference type="EMBL" id="EPE97402.1"/>
    </source>
</evidence>
<reference evidence="1 2" key="1">
    <citation type="journal article" date="2012" name="J. Bacteriol.">
        <title>Genome sequence of Rhizobium grahamii CCGE502, a broad-host-range symbiont with low nodulation competitiveness in Phaseolus vulgaris.</title>
        <authorList>
            <person name="Althabegoiti M.J."/>
            <person name="Lozano L."/>
            <person name="Torres-Tejerizo G."/>
            <person name="Ormeno-Orrillo E."/>
            <person name="Rogel M.A."/>
            <person name="Gonzalez V."/>
            <person name="Martinez-Romero E."/>
        </authorList>
    </citation>
    <scope>NUCLEOTIDE SEQUENCE [LARGE SCALE GENOMIC DNA]</scope>
    <source>
        <strain evidence="1 2">CCGE 502</strain>
    </source>
</reference>
<protein>
    <submittedName>
        <fullName evidence="1">Uncharacterized protein</fullName>
    </submittedName>
</protein>
<name>S3HEW9_9HYPH</name>
<keyword evidence="2" id="KW-1185">Reference proteome</keyword>